<keyword evidence="3" id="KW-1185">Reference proteome</keyword>
<keyword evidence="1" id="KW-1133">Transmembrane helix</keyword>
<feature type="transmembrane region" description="Helical" evidence="1">
    <location>
        <begin position="174"/>
        <end position="199"/>
    </location>
</feature>
<feature type="transmembrane region" description="Helical" evidence="1">
    <location>
        <begin position="134"/>
        <end position="154"/>
    </location>
</feature>
<keyword evidence="1" id="KW-0472">Membrane</keyword>
<reference evidence="2" key="1">
    <citation type="submission" date="2022-11" db="EMBL/GenBank/DDBJ databases">
        <title>Centuries of genome instability and evolution in soft-shell clam transmissible cancer (bioRxiv).</title>
        <authorList>
            <person name="Hart S.F.M."/>
            <person name="Yonemitsu M.A."/>
            <person name="Giersch R.M."/>
            <person name="Beal B.F."/>
            <person name="Arriagada G."/>
            <person name="Davis B.W."/>
            <person name="Ostrander E.A."/>
            <person name="Goff S.P."/>
            <person name="Metzger M.J."/>
        </authorList>
    </citation>
    <scope>NUCLEOTIDE SEQUENCE</scope>
    <source>
        <strain evidence="2">MELC-2E11</strain>
        <tissue evidence="2">Siphon/mantle</tissue>
    </source>
</reference>
<feature type="transmembrane region" description="Helical" evidence="1">
    <location>
        <begin position="95"/>
        <end position="114"/>
    </location>
</feature>
<feature type="transmembrane region" description="Helical" evidence="1">
    <location>
        <begin position="64"/>
        <end position="88"/>
    </location>
</feature>
<evidence type="ECO:0008006" key="4">
    <source>
        <dbReference type="Google" id="ProtNLM"/>
    </source>
</evidence>
<dbReference type="EMBL" id="CP111016">
    <property type="protein sequence ID" value="WAR04414.1"/>
    <property type="molecule type" value="Genomic_DNA"/>
</dbReference>
<protein>
    <recommendedName>
        <fullName evidence="4">Tryptophan-rich sensory protein</fullName>
    </recommendedName>
</protein>
<accession>A0ABY7E7M0</accession>
<organism evidence="2 3">
    <name type="scientific">Mya arenaria</name>
    <name type="common">Soft-shell clam</name>
    <dbReference type="NCBI Taxonomy" id="6604"/>
    <lineage>
        <taxon>Eukaryota</taxon>
        <taxon>Metazoa</taxon>
        <taxon>Spiralia</taxon>
        <taxon>Lophotrochozoa</taxon>
        <taxon>Mollusca</taxon>
        <taxon>Bivalvia</taxon>
        <taxon>Autobranchia</taxon>
        <taxon>Heteroconchia</taxon>
        <taxon>Euheterodonta</taxon>
        <taxon>Imparidentia</taxon>
        <taxon>Neoheterodontei</taxon>
        <taxon>Myida</taxon>
        <taxon>Myoidea</taxon>
        <taxon>Myidae</taxon>
        <taxon>Mya</taxon>
    </lineage>
</organism>
<name>A0ABY7E7M0_MYAAR</name>
<keyword evidence="1" id="KW-0812">Transmembrane</keyword>
<evidence type="ECO:0000313" key="2">
    <source>
        <dbReference type="EMBL" id="WAR04414.1"/>
    </source>
</evidence>
<dbReference type="PANTHER" id="PTHR33802:SF1">
    <property type="entry name" value="XK-RELATED PROTEIN"/>
    <property type="match status" value="1"/>
</dbReference>
<dbReference type="PANTHER" id="PTHR33802">
    <property type="entry name" value="SI:CH211-161H7.5-RELATED"/>
    <property type="match status" value="1"/>
</dbReference>
<evidence type="ECO:0000313" key="3">
    <source>
        <dbReference type="Proteomes" id="UP001164746"/>
    </source>
</evidence>
<sequence length="319" mass="35714">MNVSNPKNNMARHSVPKIVLIIATIVVFALTAAFNGLAAAGNGGGVFNNRTGDISDAFYLEVTPAGWTFTIWGFIYAWQAAWLVYALVTICRRKVGTYVYLMPVFPSVLFFAYIFNNVSNVAWLFAWDQMKLAIALPLIALTPLTLFVCLYFSFKTLYDNPDYLIRNGAIADIWLIRLLIQNGIAFYAAWVTVATFINVALVMTYKNGDLVNTAVPQDVSSTVFLSVVLVVIVVWFSLDMSFLDKYTRYTFAPYITWTVALAGIISKNYDLDTAYRNSIISVVVQAVAATCLVVKIPVMIWRHFKRPIQPLLSDFKPTV</sequence>
<feature type="transmembrane region" description="Helical" evidence="1">
    <location>
        <begin position="250"/>
        <end position="266"/>
    </location>
</feature>
<proteinExistence type="predicted"/>
<feature type="transmembrane region" description="Helical" evidence="1">
    <location>
        <begin position="219"/>
        <end position="238"/>
    </location>
</feature>
<gene>
    <name evidence="2" type="ORF">MAR_019783</name>
</gene>
<feature type="transmembrane region" description="Helical" evidence="1">
    <location>
        <begin position="278"/>
        <end position="301"/>
    </location>
</feature>
<dbReference type="Proteomes" id="UP001164746">
    <property type="component" value="Chromosome 5"/>
</dbReference>
<evidence type="ECO:0000256" key="1">
    <source>
        <dbReference type="SAM" id="Phobius"/>
    </source>
</evidence>